<protein>
    <recommendedName>
        <fullName evidence="4">CHCH domain-containing protein</fullName>
    </recommendedName>
</protein>
<dbReference type="Proteomes" id="UP001465755">
    <property type="component" value="Unassembled WGS sequence"/>
</dbReference>
<dbReference type="EMBL" id="JALJOQ010000006">
    <property type="protein sequence ID" value="KAK9812517.1"/>
    <property type="molecule type" value="Genomic_DNA"/>
</dbReference>
<comment type="caution">
    <text evidence="2">The sequence shown here is derived from an EMBL/GenBank/DDBJ whole genome shotgun (WGS) entry which is preliminary data.</text>
</comment>
<gene>
    <name evidence="2" type="ORF">WJX73_005471</name>
</gene>
<evidence type="ECO:0008006" key="4">
    <source>
        <dbReference type="Google" id="ProtNLM"/>
    </source>
</evidence>
<evidence type="ECO:0000313" key="2">
    <source>
        <dbReference type="EMBL" id="KAK9812517.1"/>
    </source>
</evidence>
<dbReference type="AlphaFoldDB" id="A0AAW1PWX7"/>
<sequence length="90" mass="9865">MSTGGKSRPFKASTKPARGSKGAECGLELNNLFSCLERYSDLEFDAACVRERSALAECAAAANKKRGPKPTINHHLQRLYRTLQQGARAR</sequence>
<organism evidence="2 3">
    <name type="scientific">Symbiochloris irregularis</name>
    <dbReference type="NCBI Taxonomy" id="706552"/>
    <lineage>
        <taxon>Eukaryota</taxon>
        <taxon>Viridiplantae</taxon>
        <taxon>Chlorophyta</taxon>
        <taxon>core chlorophytes</taxon>
        <taxon>Trebouxiophyceae</taxon>
        <taxon>Trebouxiales</taxon>
        <taxon>Trebouxiaceae</taxon>
        <taxon>Symbiochloris</taxon>
    </lineage>
</organism>
<keyword evidence="3" id="KW-1185">Reference proteome</keyword>
<reference evidence="2 3" key="1">
    <citation type="journal article" date="2024" name="Nat. Commun.">
        <title>Phylogenomics reveals the evolutionary origins of lichenization in chlorophyte algae.</title>
        <authorList>
            <person name="Puginier C."/>
            <person name="Libourel C."/>
            <person name="Otte J."/>
            <person name="Skaloud P."/>
            <person name="Haon M."/>
            <person name="Grisel S."/>
            <person name="Petersen M."/>
            <person name="Berrin J.G."/>
            <person name="Delaux P.M."/>
            <person name="Dal Grande F."/>
            <person name="Keller J."/>
        </authorList>
    </citation>
    <scope>NUCLEOTIDE SEQUENCE [LARGE SCALE GENOMIC DNA]</scope>
    <source>
        <strain evidence="2 3">SAG 2036</strain>
    </source>
</reference>
<proteinExistence type="predicted"/>
<name>A0AAW1PWX7_9CHLO</name>
<accession>A0AAW1PWX7</accession>
<evidence type="ECO:0000313" key="3">
    <source>
        <dbReference type="Proteomes" id="UP001465755"/>
    </source>
</evidence>
<feature type="region of interest" description="Disordered" evidence="1">
    <location>
        <begin position="1"/>
        <end position="23"/>
    </location>
</feature>
<evidence type="ECO:0000256" key="1">
    <source>
        <dbReference type="SAM" id="MobiDB-lite"/>
    </source>
</evidence>